<dbReference type="SUPFAM" id="SSF56281">
    <property type="entry name" value="Metallo-hydrolase/oxidoreductase"/>
    <property type="match status" value="1"/>
</dbReference>
<gene>
    <name evidence="2" type="primary">rbn</name>
    <name evidence="2" type="ORF">BHILFNMA_00001</name>
</gene>
<dbReference type="Pfam" id="PF12706">
    <property type="entry name" value="Lactamase_B_2"/>
    <property type="match status" value="1"/>
</dbReference>
<organism evidence="2">
    <name type="scientific">Candidatus Methanogaster sp. ANME-2c ERB4</name>
    <dbReference type="NCBI Taxonomy" id="2759911"/>
    <lineage>
        <taxon>Archaea</taxon>
        <taxon>Methanobacteriati</taxon>
        <taxon>Methanobacteriota</taxon>
        <taxon>Stenosarchaea group</taxon>
        <taxon>Methanomicrobia</taxon>
        <taxon>Methanosarcinales</taxon>
        <taxon>ANME-2 cluster</taxon>
        <taxon>Candidatus Methanogasteraceae</taxon>
        <taxon>Candidatus Methanogaster</taxon>
    </lineage>
</organism>
<evidence type="ECO:0000313" key="2">
    <source>
        <dbReference type="EMBL" id="QNO41863.1"/>
    </source>
</evidence>
<dbReference type="Gene3D" id="3.60.15.10">
    <property type="entry name" value="Ribonuclease Z/Hydroxyacylglutathione hydrolase-like"/>
    <property type="match status" value="1"/>
</dbReference>
<proteinExistence type="predicted"/>
<sequence length="246" mass="27765">MKIVLLGTGDTVGTPKIGCTCPACMDALAGGRSYRTRFSILIESDEGRVLIDTGPDLRYQLLKAGIDHVDGVIWTHGHYDHYAGFGEFYRVQDHVPVYGLKGTLDYILNYLYFMDPVRHDVSVYEPFRLIGLEFTLFYVFHPPVAESVGVVVCERNKKLVITGDTERQIPERSIAIMRDPDLLICDAITPPLFHLTKHMNTEEAEELAESLGAKEIVMIHMSHLFPPHDEAVKQWNLGYDGMELVL</sequence>
<dbReference type="EC" id="3.1.26.11" evidence="2"/>
<evidence type="ECO:0000259" key="1">
    <source>
        <dbReference type="SMART" id="SM00849"/>
    </source>
</evidence>
<dbReference type="InterPro" id="IPR001279">
    <property type="entry name" value="Metallo-B-lactamas"/>
</dbReference>
<dbReference type="AlphaFoldDB" id="A0A7G9Y1H9"/>
<name>A0A7G9Y1H9_9EURY</name>
<reference evidence="2" key="1">
    <citation type="submission" date="2020-06" db="EMBL/GenBank/DDBJ databases">
        <title>Unique genomic features of the anaerobic methanotrophic archaea.</title>
        <authorList>
            <person name="Chadwick G.L."/>
            <person name="Skennerton C.T."/>
            <person name="Laso-Perez R."/>
            <person name="Leu A.O."/>
            <person name="Speth D.R."/>
            <person name="Yu H."/>
            <person name="Morgan-Lang C."/>
            <person name="Hatzenpichler R."/>
            <person name="Goudeau D."/>
            <person name="Malmstrom R."/>
            <person name="Brazelton W.J."/>
            <person name="Woyke T."/>
            <person name="Hallam S.J."/>
            <person name="Tyson G.W."/>
            <person name="Wegener G."/>
            <person name="Boetius A."/>
            <person name="Orphan V."/>
        </authorList>
    </citation>
    <scope>NUCLEOTIDE SEQUENCE</scope>
</reference>
<keyword evidence="2" id="KW-0378">Hydrolase</keyword>
<dbReference type="InterPro" id="IPR036866">
    <property type="entry name" value="RibonucZ/Hydroxyglut_hydro"/>
</dbReference>
<dbReference type="EMBL" id="MT630679">
    <property type="protein sequence ID" value="QNO41863.1"/>
    <property type="molecule type" value="Genomic_DNA"/>
</dbReference>
<feature type="domain" description="Metallo-beta-lactamase" evidence="1">
    <location>
        <begin position="36"/>
        <end position="220"/>
    </location>
</feature>
<dbReference type="PANTHER" id="PTHR42663">
    <property type="entry name" value="HYDROLASE C777.06C-RELATED-RELATED"/>
    <property type="match status" value="1"/>
</dbReference>
<dbReference type="SMART" id="SM00849">
    <property type="entry name" value="Lactamase_B"/>
    <property type="match status" value="1"/>
</dbReference>
<dbReference type="PANTHER" id="PTHR42663:SF12">
    <property type="entry name" value="ATP-BINDING PROTEIN PHNP"/>
    <property type="match status" value="1"/>
</dbReference>
<dbReference type="CDD" id="cd16279">
    <property type="entry name" value="metallo-hydrolase-like_MBL-fold"/>
    <property type="match status" value="1"/>
</dbReference>
<accession>A0A7G9Y1H9</accession>
<protein>
    <submittedName>
        <fullName evidence="2">Ribonuclease BN</fullName>
        <ecNumber evidence="2">3.1.26.11</ecNumber>
    </submittedName>
</protein>
<dbReference type="GO" id="GO:0042781">
    <property type="term" value="F:3'-tRNA processing endoribonuclease activity"/>
    <property type="evidence" value="ECO:0007669"/>
    <property type="project" value="UniProtKB-EC"/>
</dbReference>